<feature type="region of interest" description="Disordered" evidence="1">
    <location>
        <begin position="177"/>
        <end position="220"/>
    </location>
</feature>
<reference evidence="2" key="1">
    <citation type="journal article" date="2022" name="Int. J. Mol. Sci.">
        <title>Draft Genome of Tanacetum Coccineum: Genomic Comparison of Closely Related Tanacetum-Family Plants.</title>
        <authorList>
            <person name="Yamashiro T."/>
            <person name="Shiraishi A."/>
            <person name="Nakayama K."/>
            <person name="Satake H."/>
        </authorList>
    </citation>
    <scope>NUCLEOTIDE SEQUENCE</scope>
</reference>
<evidence type="ECO:0000256" key="1">
    <source>
        <dbReference type="SAM" id="MobiDB-lite"/>
    </source>
</evidence>
<evidence type="ECO:0000313" key="2">
    <source>
        <dbReference type="EMBL" id="GJT39338.1"/>
    </source>
</evidence>
<dbReference type="Proteomes" id="UP001151760">
    <property type="component" value="Unassembled WGS sequence"/>
</dbReference>
<keyword evidence="3" id="KW-1185">Reference proteome</keyword>
<proteinExistence type="predicted"/>
<sequence>MTRSTIKKLKEPLDEPERELHRRRRAASRQQQNDSLAIVGRNLFDNEASSSANSEPKPTPPLKSLREHSSPNLASFQNPIVLLAKQTGNIISHHGGTRLKAKGEEGPEWVVRSKFEDKLSNFMLEKNLQAKGLGEMLDQHRNGMHEQFSQILTTFGKIQTPMHKHDAATFAIITRSGTTTRDPPYPTPLSPTSINNTRRIIKKEGPEDEETTTTQERDTP</sequence>
<reference evidence="2" key="2">
    <citation type="submission" date="2022-01" db="EMBL/GenBank/DDBJ databases">
        <authorList>
            <person name="Yamashiro T."/>
            <person name="Shiraishi A."/>
            <person name="Satake H."/>
            <person name="Nakayama K."/>
        </authorList>
    </citation>
    <scope>NUCLEOTIDE SEQUENCE</scope>
</reference>
<organism evidence="2 3">
    <name type="scientific">Tanacetum coccineum</name>
    <dbReference type="NCBI Taxonomy" id="301880"/>
    <lineage>
        <taxon>Eukaryota</taxon>
        <taxon>Viridiplantae</taxon>
        <taxon>Streptophyta</taxon>
        <taxon>Embryophyta</taxon>
        <taxon>Tracheophyta</taxon>
        <taxon>Spermatophyta</taxon>
        <taxon>Magnoliopsida</taxon>
        <taxon>eudicotyledons</taxon>
        <taxon>Gunneridae</taxon>
        <taxon>Pentapetalae</taxon>
        <taxon>asterids</taxon>
        <taxon>campanulids</taxon>
        <taxon>Asterales</taxon>
        <taxon>Asteraceae</taxon>
        <taxon>Asteroideae</taxon>
        <taxon>Anthemideae</taxon>
        <taxon>Anthemidinae</taxon>
        <taxon>Tanacetum</taxon>
    </lineage>
</organism>
<feature type="region of interest" description="Disordered" evidence="1">
    <location>
        <begin position="1"/>
        <end position="70"/>
    </location>
</feature>
<comment type="caution">
    <text evidence="2">The sequence shown here is derived from an EMBL/GenBank/DDBJ whole genome shotgun (WGS) entry which is preliminary data.</text>
</comment>
<accession>A0ABQ5DKC2</accession>
<gene>
    <name evidence="2" type="ORF">Tco_0939203</name>
</gene>
<evidence type="ECO:0000313" key="3">
    <source>
        <dbReference type="Proteomes" id="UP001151760"/>
    </source>
</evidence>
<feature type="compositionally biased region" description="Basic and acidic residues" evidence="1">
    <location>
        <begin position="8"/>
        <end position="20"/>
    </location>
</feature>
<protein>
    <submittedName>
        <fullName evidence="2">Uncharacterized protein</fullName>
    </submittedName>
</protein>
<feature type="compositionally biased region" description="Polar residues" evidence="1">
    <location>
        <begin position="47"/>
        <end position="56"/>
    </location>
</feature>
<dbReference type="EMBL" id="BQNB010015379">
    <property type="protein sequence ID" value="GJT39338.1"/>
    <property type="molecule type" value="Genomic_DNA"/>
</dbReference>
<name>A0ABQ5DKC2_9ASTR</name>